<sequence>MNITRREMLRVSAVVSLMAAAGLIGEAQAAEWNKAAFEGKSVNDVIKALGGGAPEKSGSIAFNAPDIAENGAVVPVAVTSNLPDTEQIAILVEKNPNTLAADFVIPAGTEPFVSTRVKMGQTSVVHAAVKAGGKWYVASKEIKVTLGGCGG</sequence>
<dbReference type="RefSeq" id="WP_149317536.1">
    <property type="nucleotide sequence ID" value="NZ_CP080293.1"/>
</dbReference>
<keyword evidence="4" id="KW-1185">Reference proteome</keyword>
<feature type="signal peptide" evidence="1">
    <location>
        <begin position="1"/>
        <end position="29"/>
    </location>
</feature>
<dbReference type="EMBL" id="VWRN01000006">
    <property type="protein sequence ID" value="KAA6133149.1"/>
    <property type="molecule type" value="Genomic_DNA"/>
</dbReference>
<dbReference type="NCBIfam" id="TIGR04488">
    <property type="entry name" value="SoxY_true_GGCGG"/>
    <property type="match status" value="1"/>
</dbReference>
<dbReference type="InterPro" id="IPR006311">
    <property type="entry name" value="TAT_signal"/>
</dbReference>
<gene>
    <name evidence="3" type="primary">soxY</name>
    <name evidence="3" type="ORF">F1599_01665</name>
</gene>
<dbReference type="AlphaFoldDB" id="A0A5M8BCL5"/>
<accession>A0A5M8BCL5</accession>
<dbReference type="InterPro" id="IPR016568">
    <property type="entry name" value="Sulphur_oxidation_SoxY"/>
</dbReference>
<proteinExistence type="predicted"/>
<evidence type="ECO:0000313" key="3">
    <source>
        <dbReference type="EMBL" id="KAA6133149.1"/>
    </source>
</evidence>
<dbReference type="InterPro" id="IPR032711">
    <property type="entry name" value="SoxY"/>
</dbReference>
<dbReference type="Gene3D" id="2.60.40.2470">
    <property type="entry name" value="SoxY domain"/>
    <property type="match status" value="1"/>
</dbReference>
<evidence type="ECO:0000313" key="4">
    <source>
        <dbReference type="Proteomes" id="UP000324324"/>
    </source>
</evidence>
<organism evidence="3 4">
    <name type="scientific">Cupriavidus cauae</name>
    <dbReference type="NCBI Taxonomy" id="2608999"/>
    <lineage>
        <taxon>Bacteria</taxon>
        <taxon>Pseudomonadati</taxon>
        <taxon>Pseudomonadota</taxon>
        <taxon>Betaproteobacteria</taxon>
        <taxon>Burkholderiales</taxon>
        <taxon>Burkholderiaceae</taxon>
        <taxon>Cupriavidus</taxon>
    </lineage>
</organism>
<feature type="chain" id="PRO_5024424162" evidence="1">
    <location>
        <begin position="30"/>
        <end position="151"/>
    </location>
</feature>
<feature type="domain" description="Ig-like SoxY" evidence="2">
    <location>
        <begin position="48"/>
        <end position="149"/>
    </location>
</feature>
<dbReference type="InterPro" id="IPR038162">
    <property type="entry name" value="SoxY_sf"/>
</dbReference>
<protein>
    <submittedName>
        <fullName evidence="3">Thiosulfate oxidation carrier protein SoxY</fullName>
    </submittedName>
</protein>
<dbReference type="Pfam" id="PF13501">
    <property type="entry name" value="SoxY"/>
    <property type="match status" value="1"/>
</dbReference>
<dbReference type="PROSITE" id="PS51318">
    <property type="entry name" value="TAT"/>
    <property type="match status" value="1"/>
</dbReference>
<evidence type="ECO:0000259" key="2">
    <source>
        <dbReference type="Pfam" id="PF13501"/>
    </source>
</evidence>
<comment type="caution">
    <text evidence="3">The sequence shown here is derived from an EMBL/GenBank/DDBJ whole genome shotgun (WGS) entry which is preliminary data.</text>
</comment>
<evidence type="ECO:0000256" key="1">
    <source>
        <dbReference type="SAM" id="SignalP"/>
    </source>
</evidence>
<dbReference type="Proteomes" id="UP000324324">
    <property type="component" value="Unassembled WGS sequence"/>
</dbReference>
<name>A0A5M8BCL5_9BURK</name>
<keyword evidence="1" id="KW-0732">Signal</keyword>
<reference evidence="3 4" key="1">
    <citation type="submission" date="2019-09" db="EMBL/GenBank/DDBJ databases">
        <title>Isolation of a novel species in the genus Cupriavidus from patients with sepsis using whole genome sequencing.</title>
        <authorList>
            <person name="Kweon O.J."/>
            <person name="Lee M.-K."/>
        </authorList>
    </citation>
    <scope>NUCLEOTIDE SEQUENCE [LARGE SCALE GENOMIC DNA]</scope>
    <source>
        <strain evidence="3 4">MKL-01</strain>
    </source>
</reference>
<dbReference type="PIRSF" id="PIRSF010312">
    <property type="entry name" value="Sulphur_oxidation_SoxY"/>
    <property type="match status" value="1"/>
</dbReference>